<dbReference type="RefSeq" id="WP_077113313.1">
    <property type="nucleotide sequence ID" value="NZ_JAFBFH010000003.1"/>
</dbReference>
<keyword evidence="1" id="KW-0808">Transferase</keyword>
<dbReference type="InterPro" id="IPR009920">
    <property type="entry name" value="HEPPP_synth_su1"/>
</dbReference>
<gene>
    <name evidence="1" type="ORF">JOC94_000602</name>
</gene>
<reference evidence="1 2" key="1">
    <citation type="submission" date="2021-01" db="EMBL/GenBank/DDBJ databases">
        <title>Genomic Encyclopedia of Type Strains, Phase IV (KMG-IV): sequencing the most valuable type-strain genomes for metagenomic binning, comparative biology and taxonomic classification.</title>
        <authorList>
            <person name="Goeker M."/>
        </authorList>
    </citation>
    <scope>NUCLEOTIDE SEQUENCE [LARGE SCALE GENOMIC DNA]</scope>
    <source>
        <strain evidence="1 2">DSM 105453</strain>
    </source>
</reference>
<dbReference type="EMBL" id="JAFBFH010000003">
    <property type="protein sequence ID" value="MBM7713633.1"/>
    <property type="molecule type" value="Genomic_DNA"/>
</dbReference>
<dbReference type="Proteomes" id="UP000823485">
    <property type="component" value="Unassembled WGS sequence"/>
</dbReference>
<evidence type="ECO:0000313" key="1">
    <source>
        <dbReference type="EMBL" id="MBM7713633.1"/>
    </source>
</evidence>
<dbReference type="Pfam" id="PF07307">
    <property type="entry name" value="HEPPP_synt_1"/>
    <property type="match status" value="1"/>
</dbReference>
<dbReference type="EC" id="2.5.1.30" evidence="1"/>
<proteinExistence type="predicted"/>
<name>A0ABS2R1W9_9BACI</name>
<dbReference type="GO" id="GO:0000010">
    <property type="term" value="F:heptaprenyl diphosphate synthase activity"/>
    <property type="evidence" value="ECO:0007669"/>
    <property type="project" value="UniProtKB-EC"/>
</dbReference>
<keyword evidence="2" id="KW-1185">Reference proteome</keyword>
<protein>
    <submittedName>
        <fullName evidence="1">Heptaprenyl diphosphate synthase</fullName>
        <ecNumber evidence="1">2.5.1.30</ecNumber>
    </submittedName>
</protein>
<sequence length="257" mass="30021">MGLCVNEQKIDLIKAIVERKLHHHFLSKQIEFPVIDEDRILMLAMAVNETELPDTQADQYVTSAMLVQVALDTHEKVTNPLSSMKERQLTVLAGDYFSGLYYRLLADHENLDLIRTLAKAVKFINEYKVSLYQFELDDIDTFMLYLKRVETTIIEQFCNHFNFVHYHSLFTELLFFKRLVSEWEKYKNGHFSILFEGLKRYTAQDRMENGQNLESICQMYIEKSKTVLLEAMRGVGTLPSILQTRIVDLVNGHHFAT</sequence>
<organism evidence="1 2">
    <name type="scientific">Siminovitchia thermophila</name>
    <dbReference type="NCBI Taxonomy" id="1245522"/>
    <lineage>
        <taxon>Bacteria</taxon>
        <taxon>Bacillati</taxon>
        <taxon>Bacillota</taxon>
        <taxon>Bacilli</taxon>
        <taxon>Bacillales</taxon>
        <taxon>Bacillaceae</taxon>
        <taxon>Siminovitchia</taxon>
    </lineage>
</organism>
<accession>A0ABS2R1W9</accession>
<dbReference type="Gene3D" id="1.20.120.1450">
    <property type="match status" value="1"/>
</dbReference>
<evidence type="ECO:0000313" key="2">
    <source>
        <dbReference type="Proteomes" id="UP000823485"/>
    </source>
</evidence>
<comment type="caution">
    <text evidence="1">The sequence shown here is derived from an EMBL/GenBank/DDBJ whole genome shotgun (WGS) entry which is preliminary data.</text>
</comment>